<dbReference type="InterPro" id="IPR013783">
    <property type="entry name" value="Ig-like_fold"/>
</dbReference>
<dbReference type="Proteomes" id="UP001517376">
    <property type="component" value="Unassembled WGS sequence"/>
</dbReference>
<evidence type="ECO:0000259" key="2">
    <source>
        <dbReference type="PROSITE" id="PS50853"/>
    </source>
</evidence>
<sequence length="700" mass="75066">MWFKPGLLACVLLFCVAPDPAHAAPVLGFIGSIISGVIGAFGAGGFFSTIAGRLALVVGLNALSARMAQRRVPQPTPQDVMSNQSQPLSAMERVYGRVRKGGPKGFTGFFSATRFYSVIIAAHRTKGPVEHWLDKTQVMLDAAGAVTTAPIAGFGAIRTYRGLPGQGVDPGLDAAFAEIGPAHNFAGLSHAVIEAKKPPQESFQTIYPNSREWEYAPVWEGHDQIYDPRTATYGYTDNAALVIAHEASVVFGKPVDWAVVAEEAAICDQIVTDRNGVSRKRWAVGAVIRDDMNWEDVRAALGLACDAFFWETPLGEVGFRVGRWIAPTVTLTAADFLSVQVSDSDHGPDLPGEFCLRYTEPANGWLEGTTGAIVITPNGKRRVDDCFAVTNHNQGCRITKRIGRQQWARWRLSGVVKLIGYECIGQRFLRIDLSSENPAWVFDVEVKKLSRDAGGLTFRLEAVSASAADFAFNAAVEEPEMAQRGEVGSVNVVPEPVGLWGRAVQVSAAAVLRWRWPAQAAGLIQDFRYRKVGETDWTAVAVAEGQTVASVRGLISGEDYEAQARNREGSGRVSGWWPAVPVPVVLNPSAAAPAALPVVSVTAGTGRQVNLSWMASPAPYFGVRIWRGTTTVFSEAAAVLHEIGAAGASDSVIDAPTGAVPQQGSTVQSETYVYWIEPINSAGISGPRAGPFTVILYFGL</sequence>
<dbReference type="InterPro" id="IPR003961">
    <property type="entry name" value="FN3_dom"/>
</dbReference>
<feature type="domain" description="Fibronectin type-III" evidence="2">
    <location>
        <begin position="493"/>
        <end position="588"/>
    </location>
</feature>
<protein>
    <recommendedName>
        <fullName evidence="2">Fibronectin type-III domain-containing protein</fullName>
    </recommendedName>
</protein>
<dbReference type="SUPFAM" id="SSF49265">
    <property type="entry name" value="Fibronectin type III"/>
    <property type="match status" value="1"/>
</dbReference>
<comment type="caution">
    <text evidence="3">The sequence shown here is derived from an EMBL/GenBank/DDBJ whole genome shotgun (WGS) entry which is preliminary data.</text>
</comment>
<organism evidence="3 4">
    <name type="scientific">Paragemmobacter ruber</name>
    <dbReference type="NCBI Taxonomy" id="1985673"/>
    <lineage>
        <taxon>Bacteria</taxon>
        <taxon>Pseudomonadati</taxon>
        <taxon>Pseudomonadota</taxon>
        <taxon>Alphaproteobacteria</taxon>
        <taxon>Rhodobacterales</taxon>
        <taxon>Paracoccaceae</taxon>
        <taxon>Paragemmobacter</taxon>
    </lineage>
</organism>
<keyword evidence="4" id="KW-1185">Reference proteome</keyword>
<accession>A0ABW9Y0A1</accession>
<dbReference type="EMBL" id="JAAATW010000001">
    <property type="protein sequence ID" value="NBE05923.1"/>
    <property type="molecule type" value="Genomic_DNA"/>
</dbReference>
<feature type="signal peptide" evidence="1">
    <location>
        <begin position="1"/>
        <end position="23"/>
    </location>
</feature>
<dbReference type="PROSITE" id="PS50853">
    <property type="entry name" value="FN3"/>
    <property type="match status" value="1"/>
</dbReference>
<keyword evidence="1" id="KW-0732">Signal</keyword>
<gene>
    <name evidence="3" type="ORF">GU920_00070</name>
</gene>
<evidence type="ECO:0000256" key="1">
    <source>
        <dbReference type="SAM" id="SignalP"/>
    </source>
</evidence>
<feature type="chain" id="PRO_5047504342" description="Fibronectin type-III domain-containing protein" evidence="1">
    <location>
        <begin position="24"/>
        <end position="700"/>
    </location>
</feature>
<evidence type="ECO:0000313" key="4">
    <source>
        <dbReference type="Proteomes" id="UP001517376"/>
    </source>
</evidence>
<dbReference type="Gene3D" id="2.60.40.10">
    <property type="entry name" value="Immunoglobulins"/>
    <property type="match status" value="1"/>
</dbReference>
<proteinExistence type="predicted"/>
<evidence type="ECO:0000313" key="3">
    <source>
        <dbReference type="EMBL" id="NBE05923.1"/>
    </source>
</evidence>
<dbReference type="InterPro" id="IPR036116">
    <property type="entry name" value="FN3_sf"/>
</dbReference>
<reference evidence="4" key="1">
    <citation type="submission" date="2020-01" db="EMBL/GenBank/DDBJ databases">
        <title>Sphingomonas sp. strain CSW-10.</title>
        <authorList>
            <person name="Chen W.-M."/>
        </authorList>
    </citation>
    <scope>NUCLEOTIDE SEQUENCE [LARGE SCALE GENOMIC DNA]</scope>
    <source>
        <strain evidence="4">CCP-1</strain>
    </source>
</reference>
<dbReference type="RefSeq" id="WP_161764742.1">
    <property type="nucleotide sequence ID" value="NZ_JAAATW010000001.1"/>
</dbReference>
<name>A0ABW9Y0A1_9RHOB</name>